<name>A0A5B8A3R4_9BACT</name>
<dbReference type="Proteomes" id="UP000305398">
    <property type="component" value="Chromosome"/>
</dbReference>
<dbReference type="KEGG" id="hyj:FHG12_14820"/>
<sequence>MSTIEEKEYWKIRAEVRQEITATRTELLELITKKSILERRLEQAQQRMAGLNRSLLNEDYYIKLSTLNSEIDEPGAYDANFSVAHEPIPFHHYRDAGEGDDPIAIFGQERTVEGFRQEGFGSKGMTIPQRTGRFIVSDSGKMKYRLYDEIIARLHVADPAGFRAITTKDSEGQILINGEFGVVPCFDEAASGRIYTSEAAYFQALSRYYMFMAKMATMRSRPPEQHLAVTTR</sequence>
<dbReference type="EMBL" id="CP040896">
    <property type="protein sequence ID" value="QDA61285.1"/>
    <property type="molecule type" value="Genomic_DNA"/>
</dbReference>
<keyword evidence="3" id="KW-1185">Reference proteome</keyword>
<dbReference type="RefSeq" id="WP_139516459.1">
    <property type="nucleotide sequence ID" value="NZ_CP040896.1"/>
</dbReference>
<organism evidence="2 3">
    <name type="scientific">Hymenobacter jejuensis</name>
    <dbReference type="NCBI Taxonomy" id="2502781"/>
    <lineage>
        <taxon>Bacteria</taxon>
        <taxon>Pseudomonadati</taxon>
        <taxon>Bacteroidota</taxon>
        <taxon>Cytophagia</taxon>
        <taxon>Cytophagales</taxon>
        <taxon>Hymenobacteraceae</taxon>
        <taxon>Hymenobacter</taxon>
    </lineage>
</organism>
<evidence type="ECO:0000256" key="1">
    <source>
        <dbReference type="SAM" id="Coils"/>
    </source>
</evidence>
<evidence type="ECO:0000313" key="2">
    <source>
        <dbReference type="EMBL" id="QDA61285.1"/>
    </source>
</evidence>
<keyword evidence="1" id="KW-0175">Coiled coil</keyword>
<protein>
    <submittedName>
        <fullName evidence="2">Uncharacterized protein</fullName>
    </submittedName>
</protein>
<accession>A0A5B8A3R4</accession>
<reference evidence="2 3" key="1">
    <citation type="submission" date="2019-06" db="EMBL/GenBank/DDBJ databases">
        <authorList>
            <person name="Srinivasan S."/>
        </authorList>
    </citation>
    <scope>NUCLEOTIDE SEQUENCE [LARGE SCALE GENOMIC DNA]</scope>
    <source>
        <strain evidence="2 3">17J68-5</strain>
    </source>
</reference>
<dbReference type="AlphaFoldDB" id="A0A5B8A3R4"/>
<evidence type="ECO:0000313" key="3">
    <source>
        <dbReference type="Proteomes" id="UP000305398"/>
    </source>
</evidence>
<feature type="coiled-coil region" evidence="1">
    <location>
        <begin position="27"/>
        <end position="54"/>
    </location>
</feature>
<gene>
    <name evidence="2" type="ORF">FHG12_14820</name>
</gene>
<proteinExistence type="predicted"/>